<comment type="caution">
    <text evidence="1">The sequence shown here is derived from an EMBL/GenBank/DDBJ whole genome shotgun (WGS) entry which is preliminary data.</text>
</comment>
<dbReference type="Proteomes" id="UP000429607">
    <property type="component" value="Unassembled WGS sequence"/>
</dbReference>
<keyword evidence="4" id="KW-1185">Reference proteome</keyword>
<evidence type="ECO:0000313" key="4">
    <source>
        <dbReference type="Proteomes" id="UP000434957"/>
    </source>
</evidence>
<dbReference type="AlphaFoldDB" id="A0A6A3NCS6"/>
<gene>
    <name evidence="1" type="ORF">PR001_g6622</name>
    <name evidence="2" type="ORF">PR003_g25430</name>
</gene>
<evidence type="ECO:0000313" key="1">
    <source>
        <dbReference type="EMBL" id="KAE9041414.1"/>
    </source>
</evidence>
<organism evidence="1 3">
    <name type="scientific">Phytophthora rubi</name>
    <dbReference type="NCBI Taxonomy" id="129364"/>
    <lineage>
        <taxon>Eukaryota</taxon>
        <taxon>Sar</taxon>
        <taxon>Stramenopiles</taxon>
        <taxon>Oomycota</taxon>
        <taxon>Peronosporomycetes</taxon>
        <taxon>Peronosporales</taxon>
        <taxon>Peronosporaceae</taxon>
        <taxon>Phytophthora</taxon>
    </lineage>
</organism>
<dbReference type="EMBL" id="QXFV01000314">
    <property type="protein sequence ID" value="KAE9041414.1"/>
    <property type="molecule type" value="Genomic_DNA"/>
</dbReference>
<accession>A0A6A3NCS6</accession>
<sequence length="62" mass="6730">MMSTGSTLSVFLRTRSISSKFFSVSLTSAKSSFTVDDGNTIRLEVSRDMTCADCGKTTSEHI</sequence>
<evidence type="ECO:0000313" key="2">
    <source>
        <dbReference type="EMBL" id="KAE9289898.1"/>
    </source>
</evidence>
<reference evidence="1 3" key="1">
    <citation type="submission" date="2018-09" db="EMBL/GenBank/DDBJ databases">
        <title>Genomic investigation of the strawberry pathogen Phytophthora fragariae indicates pathogenicity is determined by transcriptional variation in three key races.</title>
        <authorList>
            <person name="Adams T.M."/>
            <person name="Armitage A.D."/>
            <person name="Sobczyk M.K."/>
            <person name="Bates H.J."/>
            <person name="Dunwell J.M."/>
            <person name="Nellist C.F."/>
            <person name="Harrison R.J."/>
        </authorList>
    </citation>
    <scope>NUCLEOTIDE SEQUENCE [LARGE SCALE GENOMIC DNA]</scope>
    <source>
        <strain evidence="1 3">SCRP249</strain>
        <strain evidence="2 4">SCRP333</strain>
    </source>
</reference>
<protein>
    <submittedName>
        <fullName evidence="1">Uncharacterized protein</fullName>
    </submittedName>
</protein>
<name>A0A6A3NCS6_9STRA</name>
<proteinExistence type="predicted"/>
<dbReference type="EMBL" id="QXFT01003053">
    <property type="protein sequence ID" value="KAE9289898.1"/>
    <property type="molecule type" value="Genomic_DNA"/>
</dbReference>
<evidence type="ECO:0000313" key="3">
    <source>
        <dbReference type="Proteomes" id="UP000429607"/>
    </source>
</evidence>
<dbReference type="Proteomes" id="UP000434957">
    <property type="component" value="Unassembled WGS sequence"/>
</dbReference>